<dbReference type="CDD" id="cd00093">
    <property type="entry name" value="HTH_XRE"/>
    <property type="match status" value="1"/>
</dbReference>
<dbReference type="AlphaFoldDB" id="A0A5J4PQ24"/>
<dbReference type="SUPFAM" id="SSF47413">
    <property type="entry name" value="lambda repressor-like DNA-binding domains"/>
    <property type="match status" value="1"/>
</dbReference>
<protein>
    <recommendedName>
        <fullName evidence="1">HTH cro/C1-type domain-containing protein</fullName>
    </recommendedName>
</protein>
<dbReference type="PROSITE" id="PS50943">
    <property type="entry name" value="HTH_CROC1"/>
    <property type="match status" value="1"/>
</dbReference>
<evidence type="ECO:0000313" key="2">
    <source>
        <dbReference type="EMBL" id="KAA6311322.1"/>
    </source>
</evidence>
<gene>
    <name evidence="2" type="ORF">EZS27_037526</name>
</gene>
<feature type="domain" description="HTH cro/C1-type" evidence="1">
    <location>
        <begin position="13"/>
        <end position="67"/>
    </location>
</feature>
<comment type="caution">
    <text evidence="2">The sequence shown here is derived from an EMBL/GenBank/DDBJ whole genome shotgun (WGS) entry which is preliminary data.</text>
</comment>
<name>A0A5J4PQ24_9ZZZZ</name>
<dbReference type="Gene3D" id="1.10.260.40">
    <property type="entry name" value="lambda repressor-like DNA-binding domains"/>
    <property type="match status" value="1"/>
</dbReference>
<sequence length="112" mass="13060">MKIIMNTIVGKNLELFRNVSGYQQNEVAKYLNVEQGIYTDYENGNNEMPYDLLVRVTELYGIALSSFFEKNPSDIENNLVCSFRIDEVGIEDIKEISHFKNVVRNYLKMCTY</sequence>
<dbReference type="InterPro" id="IPR001387">
    <property type="entry name" value="Cro/C1-type_HTH"/>
</dbReference>
<evidence type="ECO:0000259" key="1">
    <source>
        <dbReference type="PROSITE" id="PS50943"/>
    </source>
</evidence>
<dbReference type="InterPro" id="IPR010982">
    <property type="entry name" value="Lambda_DNA-bd_dom_sf"/>
</dbReference>
<accession>A0A5J4PQ24</accession>
<dbReference type="GO" id="GO:0003677">
    <property type="term" value="F:DNA binding"/>
    <property type="evidence" value="ECO:0007669"/>
    <property type="project" value="InterPro"/>
</dbReference>
<dbReference type="EMBL" id="SNRY01006996">
    <property type="protein sequence ID" value="KAA6311322.1"/>
    <property type="molecule type" value="Genomic_DNA"/>
</dbReference>
<proteinExistence type="predicted"/>
<reference evidence="2" key="1">
    <citation type="submission" date="2019-03" db="EMBL/GenBank/DDBJ databases">
        <title>Single cell metagenomics reveals metabolic interactions within the superorganism composed of flagellate Streblomastix strix and complex community of Bacteroidetes bacteria on its surface.</title>
        <authorList>
            <person name="Treitli S.C."/>
            <person name="Kolisko M."/>
            <person name="Husnik F."/>
            <person name="Keeling P."/>
            <person name="Hampl V."/>
        </authorList>
    </citation>
    <scope>NUCLEOTIDE SEQUENCE</scope>
    <source>
        <strain evidence="2">STM</strain>
    </source>
</reference>
<organism evidence="2">
    <name type="scientific">termite gut metagenome</name>
    <dbReference type="NCBI Taxonomy" id="433724"/>
    <lineage>
        <taxon>unclassified sequences</taxon>
        <taxon>metagenomes</taxon>
        <taxon>organismal metagenomes</taxon>
    </lineage>
</organism>